<reference evidence="2 3" key="1">
    <citation type="submission" date="2018-10" db="EMBL/GenBank/DDBJ databases">
        <title>Genomic Encyclopedia of Archaeal and Bacterial Type Strains, Phase II (KMG-II): from individual species to whole genera.</title>
        <authorList>
            <person name="Goeker M."/>
        </authorList>
    </citation>
    <scope>NUCLEOTIDE SEQUENCE [LARGE SCALE GENOMIC DNA]</scope>
    <source>
        <strain evidence="2 3">DSM 23424</strain>
    </source>
</reference>
<dbReference type="AlphaFoldDB" id="A0A3L9Z018"/>
<proteinExistence type="predicted"/>
<protein>
    <submittedName>
        <fullName evidence="2">Cysteine-rich secretory protein family protein</fullName>
    </submittedName>
</protein>
<gene>
    <name evidence="2" type="ORF">BXY75_0635</name>
</gene>
<dbReference type="Proteomes" id="UP000271339">
    <property type="component" value="Unassembled WGS sequence"/>
</dbReference>
<keyword evidence="3" id="KW-1185">Reference proteome</keyword>
<dbReference type="RefSeq" id="WP_121906225.1">
    <property type="nucleotide sequence ID" value="NZ_REFC01000011.1"/>
</dbReference>
<evidence type="ECO:0000313" key="2">
    <source>
        <dbReference type="EMBL" id="RMA66216.1"/>
    </source>
</evidence>
<name>A0A3L9Z018_9FLAO</name>
<feature type="domain" description="SCP" evidence="1">
    <location>
        <begin position="54"/>
        <end position="163"/>
    </location>
</feature>
<dbReference type="PROSITE" id="PS51257">
    <property type="entry name" value="PROKAR_LIPOPROTEIN"/>
    <property type="match status" value="1"/>
</dbReference>
<dbReference type="InterPro" id="IPR014044">
    <property type="entry name" value="CAP_dom"/>
</dbReference>
<dbReference type="PANTHER" id="PTHR31157">
    <property type="entry name" value="SCP DOMAIN-CONTAINING PROTEIN"/>
    <property type="match status" value="1"/>
</dbReference>
<evidence type="ECO:0000259" key="1">
    <source>
        <dbReference type="Pfam" id="PF00188"/>
    </source>
</evidence>
<accession>A0A3L9Z018</accession>
<dbReference type="OrthoDB" id="982527at2"/>
<dbReference type="Pfam" id="PF00188">
    <property type="entry name" value="CAP"/>
    <property type="match status" value="1"/>
</dbReference>
<comment type="caution">
    <text evidence="2">The sequence shown here is derived from an EMBL/GenBank/DDBJ whole genome shotgun (WGS) entry which is preliminary data.</text>
</comment>
<dbReference type="SUPFAM" id="SSF55797">
    <property type="entry name" value="PR-1-like"/>
    <property type="match status" value="1"/>
</dbReference>
<dbReference type="EMBL" id="REFC01000011">
    <property type="protein sequence ID" value="RMA66216.1"/>
    <property type="molecule type" value="Genomic_DNA"/>
</dbReference>
<organism evidence="2 3">
    <name type="scientific">Ulvibacter antarcticus</name>
    <dbReference type="NCBI Taxonomy" id="442714"/>
    <lineage>
        <taxon>Bacteria</taxon>
        <taxon>Pseudomonadati</taxon>
        <taxon>Bacteroidota</taxon>
        <taxon>Flavobacteriia</taxon>
        <taxon>Flavobacteriales</taxon>
        <taxon>Flavobacteriaceae</taxon>
        <taxon>Ulvibacter</taxon>
    </lineage>
</organism>
<evidence type="ECO:0000313" key="3">
    <source>
        <dbReference type="Proteomes" id="UP000271339"/>
    </source>
</evidence>
<dbReference type="CDD" id="cd05379">
    <property type="entry name" value="CAP_bacterial"/>
    <property type="match status" value="1"/>
</dbReference>
<dbReference type="PANTHER" id="PTHR31157:SF1">
    <property type="entry name" value="SCP DOMAIN-CONTAINING PROTEIN"/>
    <property type="match status" value="1"/>
</dbReference>
<dbReference type="Gene3D" id="3.40.33.10">
    <property type="entry name" value="CAP"/>
    <property type="match status" value="1"/>
</dbReference>
<dbReference type="InterPro" id="IPR035940">
    <property type="entry name" value="CAP_sf"/>
</dbReference>
<sequence>MKIILKSSPIYLVLMFLFSSCTEDLIETPRVQEYAIDLSLSLETNWPLAYEILDGLNTHRDSINLPTLIMDQTYASALAVEHTKYMISQNTISHNGLNTRTAALISKGATFVGENVAKGFTSGDAVLLGWLGSPDHKAILEGNYTHVGFGILQDEEGIYYYTMLLYQ</sequence>